<dbReference type="InterPro" id="IPR023214">
    <property type="entry name" value="HAD_sf"/>
</dbReference>
<gene>
    <name evidence="5" type="ORF">LNKW23_18060</name>
</gene>
<keyword evidence="2" id="KW-0645">Protease</keyword>
<dbReference type="InterPro" id="IPR006433">
    <property type="entry name" value="Prohead_protease"/>
</dbReference>
<feature type="domain" description="Prohead serine protease" evidence="4">
    <location>
        <begin position="161"/>
        <end position="311"/>
    </location>
</feature>
<accession>A0ABQ6LH19</accession>
<dbReference type="NCBIfam" id="TIGR01543">
    <property type="entry name" value="proheadase_HK97"/>
    <property type="match status" value="1"/>
</dbReference>
<dbReference type="InterPro" id="IPR036412">
    <property type="entry name" value="HAD-like_sf"/>
</dbReference>
<evidence type="ECO:0000256" key="1">
    <source>
        <dbReference type="ARBA" id="ARBA00022612"/>
    </source>
</evidence>
<keyword evidence="3" id="KW-0378">Hydrolase</keyword>
<reference evidence="5 6" key="1">
    <citation type="submission" date="2023-04" db="EMBL/GenBank/DDBJ databases">
        <title>Marinoamorphus aggregata gen. nov., sp. Nov., isolate from tissue of brittle star Ophioplocus japonicus.</title>
        <authorList>
            <person name="Kawano K."/>
            <person name="Sawayama S."/>
            <person name="Nakagawa S."/>
        </authorList>
    </citation>
    <scope>NUCLEOTIDE SEQUENCE [LARGE SCALE GENOMIC DNA]</scope>
    <source>
        <strain evidence="5 6">NKW23</strain>
    </source>
</reference>
<dbReference type="SUPFAM" id="SSF56784">
    <property type="entry name" value="HAD-like"/>
    <property type="match status" value="1"/>
</dbReference>
<evidence type="ECO:0000256" key="2">
    <source>
        <dbReference type="ARBA" id="ARBA00022670"/>
    </source>
</evidence>
<organism evidence="5 6">
    <name type="scientific">Paralimibaculum aggregatum</name>
    <dbReference type="NCBI Taxonomy" id="3036245"/>
    <lineage>
        <taxon>Bacteria</taxon>
        <taxon>Pseudomonadati</taxon>
        <taxon>Pseudomonadota</taxon>
        <taxon>Alphaproteobacteria</taxon>
        <taxon>Rhodobacterales</taxon>
        <taxon>Paracoccaceae</taxon>
        <taxon>Paralimibaculum</taxon>
    </lineage>
</organism>
<evidence type="ECO:0000313" key="6">
    <source>
        <dbReference type="Proteomes" id="UP001239909"/>
    </source>
</evidence>
<dbReference type="EMBL" id="BSYI01000011">
    <property type="protein sequence ID" value="GMG82593.1"/>
    <property type="molecule type" value="Genomic_DNA"/>
</dbReference>
<evidence type="ECO:0000259" key="4">
    <source>
        <dbReference type="Pfam" id="PF04586"/>
    </source>
</evidence>
<dbReference type="Gene3D" id="3.40.50.1000">
    <property type="entry name" value="HAD superfamily/HAD-like"/>
    <property type="match status" value="1"/>
</dbReference>
<keyword evidence="6" id="KW-1185">Reference proteome</keyword>
<evidence type="ECO:0000313" key="5">
    <source>
        <dbReference type="EMBL" id="GMG82593.1"/>
    </source>
</evidence>
<evidence type="ECO:0000256" key="3">
    <source>
        <dbReference type="ARBA" id="ARBA00022801"/>
    </source>
</evidence>
<dbReference type="Proteomes" id="UP001239909">
    <property type="component" value="Unassembled WGS sequence"/>
</dbReference>
<keyword evidence="1" id="KW-1188">Viral release from host cell</keyword>
<dbReference type="InterPro" id="IPR054613">
    <property type="entry name" value="Peptidase_S78_dom"/>
</dbReference>
<protein>
    <recommendedName>
        <fullName evidence="4">Prohead serine protease domain-containing protein</fullName>
    </recommendedName>
</protein>
<name>A0ABQ6LH19_9RHOB</name>
<dbReference type="Pfam" id="PF04586">
    <property type="entry name" value="Peptidase_S78"/>
    <property type="match status" value="1"/>
</dbReference>
<comment type="caution">
    <text evidence="5">The sequence shown here is derived from an EMBL/GenBank/DDBJ whole genome shotgun (WGS) entry which is preliminary data.</text>
</comment>
<proteinExistence type="predicted"/>
<sequence length="337" mass="36083">MGLMPRKPLLCLDFDGVLHLHDGVWRGAAVISGPAVEGAMEFLASAADRFDIAVHSARSGDADGVAAMREWLAGALAESLGGDAEAARVLARVSWPTSKPAARVYLDDRAMAFAGVWPSLDDIEAFEPWHLRDPQGARRSGETAMKAERRLAPAGDLRMAEAEDGEARLVRGYAALYNSASEDLGGFTEVIAPGAFRDALGGDTRALINHDANMVLGRTRSGTLRLSEDARGLAVEIDLPETQSARDLRASMARGDVNQMSFGFTVDHDTWDFRDDGTTVRTIHHVGELFDVSVVTFPAYPETEAALRSLEAARPPAPAAPAPSLTLARARLRLAGI</sequence>